<name>A0A7X3SNR7_9HYPH</name>
<proteinExistence type="predicted"/>
<dbReference type="OrthoDB" id="4535590at2"/>
<comment type="caution">
    <text evidence="1">The sequence shown here is derived from an EMBL/GenBank/DDBJ whole genome shotgun (WGS) entry which is preliminary data.</text>
</comment>
<evidence type="ECO:0000313" key="2">
    <source>
        <dbReference type="Proteomes" id="UP000436483"/>
    </source>
</evidence>
<organism evidence="1 2">
    <name type="scientific">Microvirga makkahensis</name>
    <dbReference type="NCBI Taxonomy" id="1128670"/>
    <lineage>
        <taxon>Bacteria</taxon>
        <taxon>Pseudomonadati</taxon>
        <taxon>Pseudomonadota</taxon>
        <taxon>Alphaproteobacteria</taxon>
        <taxon>Hyphomicrobiales</taxon>
        <taxon>Methylobacteriaceae</taxon>
        <taxon>Microvirga</taxon>
    </lineage>
</organism>
<reference evidence="1 2" key="1">
    <citation type="submission" date="2019-12" db="EMBL/GenBank/DDBJ databases">
        <authorList>
            <person name="Yuan C.-G."/>
        </authorList>
    </citation>
    <scope>NUCLEOTIDE SEQUENCE [LARGE SCALE GENOMIC DNA]</scope>
    <source>
        <strain evidence="1 2">KCTC 23863</strain>
    </source>
</reference>
<accession>A0A7X3SNR7</accession>
<gene>
    <name evidence="1" type="ORF">GR328_07725</name>
</gene>
<sequence length="102" mass="11476">MTRELIGNPLRGLSPDLVFAYPEYIDAAPYEGAYRANEFRYFLPRLLELVAAKAPGSDWALECLRGNLDRAHFRRAWPGPEVEAIDLVLSLADLESSNSRPI</sequence>
<reference evidence="1 2" key="2">
    <citation type="submission" date="2020-01" db="EMBL/GenBank/DDBJ databases">
        <title>Microvirga sp. nov., an arsenate reduction bacterium isolated from Tibet hotspring sediments.</title>
        <authorList>
            <person name="Xian W.-D."/>
            <person name="Li W.-J."/>
        </authorList>
    </citation>
    <scope>NUCLEOTIDE SEQUENCE [LARGE SCALE GENOMIC DNA]</scope>
    <source>
        <strain evidence="1 2">KCTC 23863</strain>
    </source>
</reference>
<protein>
    <submittedName>
        <fullName evidence="1">Uncharacterized protein</fullName>
    </submittedName>
</protein>
<dbReference type="EMBL" id="WURB01000004">
    <property type="protein sequence ID" value="MXQ11344.1"/>
    <property type="molecule type" value="Genomic_DNA"/>
</dbReference>
<dbReference type="RefSeq" id="WP_160883934.1">
    <property type="nucleotide sequence ID" value="NZ_WURB01000004.1"/>
</dbReference>
<dbReference type="AlphaFoldDB" id="A0A7X3SNR7"/>
<dbReference type="Proteomes" id="UP000436483">
    <property type="component" value="Unassembled WGS sequence"/>
</dbReference>
<evidence type="ECO:0000313" key="1">
    <source>
        <dbReference type="EMBL" id="MXQ11344.1"/>
    </source>
</evidence>
<keyword evidence="2" id="KW-1185">Reference proteome</keyword>